<evidence type="ECO:0000256" key="6">
    <source>
        <dbReference type="ARBA" id="ARBA00022692"/>
    </source>
</evidence>
<dbReference type="Proteomes" id="UP000655751">
    <property type="component" value="Unassembled WGS sequence"/>
</dbReference>
<dbReference type="PANTHER" id="PTHR45436">
    <property type="entry name" value="SENSOR HISTIDINE KINASE YKOH"/>
    <property type="match status" value="1"/>
</dbReference>
<dbReference type="InterPro" id="IPR003661">
    <property type="entry name" value="HisK_dim/P_dom"/>
</dbReference>
<dbReference type="SUPFAM" id="SSF47384">
    <property type="entry name" value="Homodimeric domain of signal transducing histidine kinase"/>
    <property type="match status" value="1"/>
</dbReference>
<protein>
    <recommendedName>
        <fullName evidence="3">histidine kinase</fullName>
        <ecNumber evidence="3">2.7.13.3</ecNumber>
    </recommendedName>
</protein>
<comment type="caution">
    <text evidence="15">The sequence shown here is derived from an EMBL/GenBank/DDBJ whole genome shotgun (WGS) entry which is preliminary data.</text>
</comment>
<dbReference type="InterPro" id="IPR003594">
    <property type="entry name" value="HATPase_dom"/>
</dbReference>
<dbReference type="Gene3D" id="6.10.340.10">
    <property type="match status" value="1"/>
</dbReference>
<evidence type="ECO:0000313" key="15">
    <source>
        <dbReference type="EMBL" id="MBH0780532.1"/>
    </source>
</evidence>
<dbReference type="InterPro" id="IPR005467">
    <property type="entry name" value="His_kinase_dom"/>
</dbReference>
<sequence length="492" mass="52252">MRAVDRPRAHRSRAPPGAPPNIRRTDECGRNIRVTTAPKRRKRRTFSLRTRVAGAAAMGAVIIVTLLSLISIRAIERNNLQQSDQQLALASRLVLIQPVIAVGLVGLTGLNNQIAVTVRDDGSVVATSPTELPDMPVGSHTAEVNGTPYRILTTVENQPQGRTVSLGIPAARAAEATADQQRWVLGGALLAIAASAALGWLLAGRAVRPIVDLTRQVGARTAFGDPANPQPPVDGSGVREAEKLADAVNTMLRRVDQAQGETAAALETARDFAAVSAHELRTPLTAMRTDLEVLRTLHLDEAQRTEILADLQRSQGRVETTLAALERLATGNLVNARDHVDTDVGDLCDQAAHDAMRHFPGLTVRIDTDAELVTRGLPAGLRLAVDNALANSVKHGRATHAVVAAHRMPDGRILITVDDDGLGIPIEEREAVFERFVRGSQAGKGGSGLGLALVAQQAQLHGGRAYFADSPLGGARLALELPSRATPSDANR</sequence>
<evidence type="ECO:0000313" key="16">
    <source>
        <dbReference type="Proteomes" id="UP000655751"/>
    </source>
</evidence>
<dbReference type="InterPro" id="IPR050428">
    <property type="entry name" value="TCS_sensor_his_kinase"/>
</dbReference>
<accession>A0A931N697</accession>
<dbReference type="Pfam" id="PF00512">
    <property type="entry name" value="HisKA"/>
    <property type="match status" value="1"/>
</dbReference>
<evidence type="ECO:0000256" key="1">
    <source>
        <dbReference type="ARBA" id="ARBA00000085"/>
    </source>
</evidence>
<evidence type="ECO:0000256" key="4">
    <source>
        <dbReference type="ARBA" id="ARBA00022553"/>
    </source>
</evidence>
<keyword evidence="8 12" id="KW-1133">Transmembrane helix</keyword>
<evidence type="ECO:0000256" key="3">
    <source>
        <dbReference type="ARBA" id="ARBA00012438"/>
    </source>
</evidence>
<reference evidence="15" key="1">
    <citation type="submission" date="2020-11" db="EMBL/GenBank/DDBJ databases">
        <title>Nocardia NEAU-351.nov., a novel actinomycete isolated from the cow dung.</title>
        <authorList>
            <person name="Zhang X."/>
        </authorList>
    </citation>
    <scope>NUCLEOTIDE SEQUENCE</scope>
    <source>
        <strain evidence="15">NEAU-351</strain>
    </source>
</reference>
<dbReference type="CDD" id="cd00075">
    <property type="entry name" value="HATPase"/>
    <property type="match status" value="1"/>
</dbReference>
<keyword evidence="6 12" id="KW-0812">Transmembrane</keyword>
<dbReference type="InterPro" id="IPR003660">
    <property type="entry name" value="HAMP_dom"/>
</dbReference>
<comment type="catalytic activity">
    <reaction evidence="1">
        <text>ATP + protein L-histidine = ADP + protein N-phospho-L-histidine.</text>
        <dbReference type="EC" id="2.7.13.3"/>
    </reaction>
</comment>
<dbReference type="PRINTS" id="PR00344">
    <property type="entry name" value="BCTRLSENSOR"/>
</dbReference>
<keyword evidence="7 15" id="KW-0418">Kinase</keyword>
<evidence type="ECO:0000256" key="10">
    <source>
        <dbReference type="ARBA" id="ARBA00023136"/>
    </source>
</evidence>
<evidence type="ECO:0000256" key="7">
    <source>
        <dbReference type="ARBA" id="ARBA00022777"/>
    </source>
</evidence>
<keyword evidence="9" id="KW-0902">Two-component regulatory system</keyword>
<dbReference type="PROSITE" id="PS50109">
    <property type="entry name" value="HIS_KIN"/>
    <property type="match status" value="1"/>
</dbReference>
<evidence type="ECO:0000259" key="14">
    <source>
        <dbReference type="PROSITE" id="PS50885"/>
    </source>
</evidence>
<dbReference type="InterPro" id="IPR036890">
    <property type="entry name" value="HATPase_C_sf"/>
</dbReference>
<dbReference type="PROSITE" id="PS50885">
    <property type="entry name" value="HAMP"/>
    <property type="match status" value="1"/>
</dbReference>
<dbReference type="EC" id="2.7.13.3" evidence="3"/>
<keyword evidence="10 12" id="KW-0472">Membrane</keyword>
<dbReference type="SMART" id="SM00388">
    <property type="entry name" value="HisKA"/>
    <property type="match status" value="1"/>
</dbReference>
<evidence type="ECO:0000256" key="8">
    <source>
        <dbReference type="ARBA" id="ARBA00022989"/>
    </source>
</evidence>
<evidence type="ECO:0000256" key="9">
    <source>
        <dbReference type="ARBA" id="ARBA00023012"/>
    </source>
</evidence>
<comment type="subcellular location">
    <subcellularLocation>
        <location evidence="2">Cell membrane</location>
    </subcellularLocation>
</comment>
<dbReference type="SUPFAM" id="SSF55874">
    <property type="entry name" value="ATPase domain of HSP90 chaperone/DNA topoisomerase II/histidine kinase"/>
    <property type="match status" value="1"/>
</dbReference>
<dbReference type="PANTHER" id="PTHR45436:SF5">
    <property type="entry name" value="SENSOR HISTIDINE KINASE TRCS"/>
    <property type="match status" value="1"/>
</dbReference>
<feature type="transmembrane region" description="Helical" evidence="12">
    <location>
        <begin position="183"/>
        <end position="203"/>
    </location>
</feature>
<dbReference type="InterPro" id="IPR036097">
    <property type="entry name" value="HisK_dim/P_sf"/>
</dbReference>
<gene>
    <name evidence="15" type="ORF">IT779_30090</name>
</gene>
<feature type="transmembrane region" description="Helical" evidence="12">
    <location>
        <begin position="87"/>
        <end position="110"/>
    </location>
</feature>
<dbReference type="GO" id="GO:0005886">
    <property type="term" value="C:plasma membrane"/>
    <property type="evidence" value="ECO:0007669"/>
    <property type="project" value="UniProtKB-SubCell"/>
</dbReference>
<evidence type="ECO:0000256" key="11">
    <source>
        <dbReference type="SAM" id="MobiDB-lite"/>
    </source>
</evidence>
<keyword evidence="4" id="KW-0597">Phosphoprotein</keyword>
<organism evidence="15 16">
    <name type="scientific">Nocardia bovistercoris</name>
    <dbReference type="NCBI Taxonomy" id="2785916"/>
    <lineage>
        <taxon>Bacteria</taxon>
        <taxon>Bacillati</taxon>
        <taxon>Actinomycetota</taxon>
        <taxon>Actinomycetes</taxon>
        <taxon>Mycobacteriales</taxon>
        <taxon>Nocardiaceae</taxon>
        <taxon>Nocardia</taxon>
    </lineage>
</organism>
<feature type="domain" description="Histidine kinase" evidence="13">
    <location>
        <begin position="275"/>
        <end position="485"/>
    </location>
</feature>
<dbReference type="SMART" id="SM00387">
    <property type="entry name" value="HATPase_c"/>
    <property type="match status" value="1"/>
</dbReference>
<evidence type="ECO:0000256" key="5">
    <source>
        <dbReference type="ARBA" id="ARBA00022679"/>
    </source>
</evidence>
<keyword evidence="5" id="KW-0808">Transferase</keyword>
<feature type="transmembrane region" description="Helical" evidence="12">
    <location>
        <begin position="52"/>
        <end position="75"/>
    </location>
</feature>
<evidence type="ECO:0000259" key="13">
    <source>
        <dbReference type="PROSITE" id="PS50109"/>
    </source>
</evidence>
<feature type="region of interest" description="Disordered" evidence="11">
    <location>
        <begin position="1"/>
        <end position="25"/>
    </location>
</feature>
<dbReference type="AlphaFoldDB" id="A0A931N697"/>
<proteinExistence type="predicted"/>
<dbReference type="GO" id="GO:0000155">
    <property type="term" value="F:phosphorelay sensor kinase activity"/>
    <property type="evidence" value="ECO:0007669"/>
    <property type="project" value="InterPro"/>
</dbReference>
<dbReference type="Pfam" id="PF02518">
    <property type="entry name" value="HATPase_c"/>
    <property type="match status" value="1"/>
</dbReference>
<evidence type="ECO:0000256" key="12">
    <source>
        <dbReference type="SAM" id="Phobius"/>
    </source>
</evidence>
<keyword evidence="16" id="KW-1185">Reference proteome</keyword>
<dbReference type="InterPro" id="IPR004358">
    <property type="entry name" value="Sig_transdc_His_kin-like_C"/>
</dbReference>
<dbReference type="Gene3D" id="1.10.287.130">
    <property type="match status" value="1"/>
</dbReference>
<dbReference type="Gene3D" id="3.30.565.10">
    <property type="entry name" value="Histidine kinase-like ATPase, C-terminal domain"/>
    <property type="match status" value="1"/>
</dbReference>
<dbReference type="EMBL" id="JADMLG010000016">
    <property type="protein sequence ID" value="MBH0780532.1"/>
    <property type="molecule type" value="Genomic_DNA"/>
</dbReference>
<feature type="domain" description="HAMP" evidence="14">
    <location>
        <begin position="204"/>
        <end position="260"/>
    </location>
</feature>
<dbReference type="CDD" id="cd00082">
    <property type="entry name" value="HisKA"/>
    <property type="match status" value="1"/>
</dbReference>
<evidence type="ECO:0000256" key="2">
    <source>
        <dbReference type="ARBA" id="ARBA00004236"/>
    </source>
</evidence>
<name>A0A931N697_9NOCA</name>